<dbReference type="InterPro" id="IPR043129">
    <property type="entry name" value="ATPase_NBD"/>
</dbReference>
<gene>
    <name evidence="3" type="ORF">SAMN05216270_11454</name>
</gene>
<dbReference type="InterPro" id="IPR036390">
    <property type="entry name" value="WH_DNA-bd_sf"/>
</dbReference>
<dbReference type="Pfam" id="PF00480">
    <property type="entry name" value="ROK"/>
    <property type="match status" value="1"/>
</dbReference>
<organism evidence="3 4">
    <name type="scientific">Glycomyces harbinensis</name>
    <dbReference type="NCBI Taxonomy" id="58114"/>
    <lineage>
        <taxon>Bacteria</taxon>
        <taxon>Bacillati</taxon>
        <taxon>Actinomycetota</taxon>
        <taxon>Actinomycetes</taxon>
        <taxon>Glycomycetales</taxon>
        <taxon>Glycomycetaceae</taxon>
        <taxon>Glycomyces</taxon>
    </lineage>
</organism>
<feature type="domain" description="HTH marR-type" evidence="2">
    <location>
        <begin position="31"/>
        <end position="73"/>
    </location>
</feature>
<dbReference type="PANTHER" id="PTHR18964:SF149">
    <property type="entry name" value="BIFUNCTIONAL UDP-N-ACETYLGLUCOSAMINE 2-EPIMERASE_N-ACETYLMANNOSAMINE KINASE"/>
    <property type="match status" value="1"/>
</dbReference>
<dbReference type="GO" id="GO:0003700">
    <property type="term" value="F:DNA-binding transcription factor activity"/>
    <property type="evidence" value="ECO:0007669"/>
    <property type="project" value="InterPro"/>
</dbReference>
<dbReference type="EMBL" id="FNAD01000014">
    <property type="protein sequence ID" value="SDE16339.1"/>
    <property type="molecule type" value="Genomic_DNA"/>
</dbReference>
<dbReference type="Pfam" id="PF01047">
    <property type="entry name" value="MarR"/>
    <property type="match status" value="1"/>
</dbReference>
<protein>
    <submittedName>
        <fullName evidence="3">Sugar kinase of the NBD/HSP70 family, may contain an N-terminal HTH domain</fullName>
    </submittedName>
</protein>
<comment type="similarity">
    <text evidence="1">Belongs to the ROK (NagC/XylR) family.</text>
</comment>
<dbReference type="InterPro" id="IPR036388">
    <property type="entry name" value="WH-like_DNA-bd_sf"/>
</dbReference>
<proteinExistence type="inferred from homology"/>
<evidence type="ECO:0000256" key="1">
    <source>
        <dbReference type="ARBA" id="ARBA00006479"/>
    </source>
</evidence>
<dbReference type="GO" id="GO:0016301">
    <property type="term" value="F:kinase activity"/>
    <property type="evidence" value="ECO:0007669"/>
    <property type="project" value="UniProtKB-KW"/>
</dbReference>
<evidence type="ECO:0000313" key="3">
    <source>
        <dbReference type="EMBL" id="SDE16339.1"/>
    </source>
</evidence>
<dbReference type="Gene3D" id="3.30.420.40">
    <property type="match status" value="2"/>
</dbReference>
<name>A0A1G7ANA1_9ACTN</name>
<dbReference type="SUPFAM" id="SSF46785">
    <property type="entry name" value="Winged helix' DNA-binding domain"/>
    <property type="match status" value="1"/>
</dbReference>
<dbReference type="SUPFAM" id="SSF53067">
    <property type="entry name" value="Actin-like ATPase domain"/>
    <property type="match status" value="1"/>
</dbReference>
<evidence type="ECO:0000313" key="4">
    <source>
        <dbReference type="Proteomes" id="UP000198949"/>
    </source>
</evidence>
<dbReference type="InterPro" id="IPR000600">
    <property type="entry name" value="ROK"/>
</dbReference>
<evidence type="ECO:0000259" key="2">
    <source>
        <dbReference type="Pfam" id="PF01047"/>
    </source>
</evidence>
<reference evidence="4" key="1">
    <citation type="submission" date="2016-10" db="EMBL/GenBank/DDBJ databases">
        <authorList>
            <person name="Varghese N."/>
            <person name="Submissions S."/>
        </authorList>
    </citation>
    <scope>NUCLEOTIDE SEQUENCE [LARGE SCALE GENOMIC DNA]</scope>
    <source>
        <strain evidence="4">CGMCC 4.3516</strain>
    </source>
</reference>
<dbReference type="Proteomes" id="UP000198949">
    <property type="component" value="Unassembled WGS sequence"/>
</dbReference>
<dbReference type="PANTHER" id="PTHR18964">
    <property type="entry name" value="ROK (REPRESSOR, ORF, KINASE) FAMILY"/>
    <property type="match status" value="1"/>
</dbReference>
<dbReference type="STRING" id="58114.SAMN05216270_11454"/>
<keyword evidence="3" id="KW-0418">Kinase</keyword>
<dbReference type="AlphaFoldDB" id="A0A1G7ANA1"/>
<accession>A0A1G7ANA1</accession>
<keyword evidence="4" id="KW-1185">Reference proteome</keyword>
<dbReference type="InterPro" id="IPR000835">
    <property type="entry name" value="HTH_MarR-typ"/>
</dbReference>
<keyword evidence="3" id="KW-0808">Transferase</keyword>
<sequence>MIRNHRRPTGASRKEAALRSFGSGTRVPTLAAVLDIIRERTTVSRVELAEATGLTQATMTRAVRKLLAMGFVHEVGTARSNGGKPRRLLELQPEAHYQVGIQFDRFASVGVVVDLAGRIVARREMPGPGERRPREVLAEFAETVRSMLDAASIDRSNVLGIGLATHGPQDREAGVLLTPQPTPEWLRFPVAATLADLTGLPVVIENDATAAGIGLQARGDSASSFAVVFMSGGIGSGLIIDGHPYRGSTSNGLELGHISVDATGPRCDCGNRGCVDNVASPTAIARQAAANPELVARLGLGRDPLSDFSSVGRAAIAGDPDAAALILLSAQRLSIATVSLVNLFDIGRVVLAGSAFAETGAVYRDAVQQVLDESVFMRHVHGTRVELADNLTEAAAIGGAVVVLRNRLESPTVGDWAAI</sequence>
<dbReference type="Gene3D" id="1.10.10.10">
    <property type="entry name" value="Winged helix-like DNA-binding domain superfamily/Winged helix DNA-binding domain"/>
    <property type="match status" value="1"/>
</dbReference>